<evidence type="ECO:0000256" key="3">
    <source>
        <dbReference type="ARBA" id="ARBA00022679"/>
    </source>
</evidence>
<keyword evidence="2" id="KW-0723">Serine/threonine-protein kinase</keyword>
<dbReference type="SMART" id="SM00220">
    <property type="entry name" value="S_TKc"/>
    <property type="match status" value="1"/>
</dbReference>
<dbReference type="RefSeq" id="WP_173066780.1">
    <property type="nucleotide sequence ID" value="NZ_BAABGO010000033.1"/>
</dbReference>
<dbReference type="GO" id="GO:0005524">
    <property type="term" value="F:ATP binding"/>
    <property type="evidence" value="ECO:0007669"/>
    <property type="project" value="UniProtKB-UniRule"/>
</dbReference>
<dbReference type="PROSITE" id="PS00107">
    <property type="entry name" value="PROTEIN_KINASE_ATP"/>
    <property type="match status" value="1"/>
</dbReference>
<dbReference type="AlphaFoldDB" id="A0A6V8KPS6"/>
<evidence type="ECO:0000256" key="1">
    <source>
        <dbReference type="ARBA" id="ARBA00012513"/>
    </source>
</evidence>
<keyword evidence="3" id="KW-0808">Transferase</keyword>
<evidence type="ECO:0000256" key="6">
    <source>
        <dbReference type="ARBA" id="ARBA00022840"/>
    </source>
</evidence>
<feature type="region of interest" description="Disordered" evidence="10">
    <location>
        <begin position="345"/>
        <end position="435"/>
    </location>
</feature>
<evidence type="ECO:0000256" key="10">
    <source>
        <dbReference type="SAM" id="MobiDB-lite"/>
    </source>
</evidence>
<dbReference type="InterPro" id="IPR017441">
    <property type="entry name" value="Protein_kinase_ATP_BS"/>
</dbReference>
<dbReference type="Pfam" id="PF00069">
    <property type="entry name" value="Pkinase"/>
    <property type="match status" value="1"/>
</dbReference>
<reference evidence="12 13" key="2">
    <citation type="submission" date="2020-03" db="EMBL/GenBank/DDBJ databases">
        <authorList>
            <person name="Ichikawa N."/>
            <person name="Kimura A."/>
            <person name="Kitahashi Y."/>
            <person name="Uohara A."/>
        </authorList>
    </citation>
    <scope>NUCLEOTIDE SEQUENCE [LARGE SCALE GENOMIC DNA]</scope>
    <source>
        <strain evidence="12 13">NBRC 108639</strain>
    </source>
</reference>
<gene>
    <name evidence="12" type="primary">pknA</name>
    <name evidence="12" type="ORF">Phou_080260</name>
</gene>
<dbReference type="CDD" id="cd14014">
    <property type="entry name" value="STKc_PknB_like"/>
    <property type="match status" value="1"/>
</dbReference>
<feature type="compositionally biased region" description="Low complexity" evidence="10">
    <location>
        <begin position="359"/>
        <end position="374"/>
    </location>
</feature>
<dbReference type="PROSITE" id="PS00108">
    <property type="entry name" value="PROTEIN_KINASE_ST"/>
    <property type="match status" value="1"/>
</dbReference>
<comment type="catalytic activity">
    <reaction evidence="8">
        <text>L-seryl-[protein] + ATP = O-phospho-L-seryl-[protein] + ADP + H(+)</text>
        <dbReference type="Rhea" id="RHEA:17989"/>
        <dbReference type="Rhea" id="RHEA-COMP:9863"/>
        <dbReference type="Rhea" id="RHEA-COMP:11604"/>
        <dbReference type="ChEBI" id="CHEBI:15378"/>
        <dbReference type="ChEBI" id="CHEBI:29999"/>
        <dbReference type="ChEBI" id="CHEBI:30616"/>
        <dbReference type="ChEBI" id="CHEBI:83421"/>
        <dbReference type="ChEBI" id="CHEBI:456216"/>
        <dbReference type="EC" id="2.7.11.1"/>
    </reaction>
</comment>
<keyword evidence="13" id="KW-1185">Reference proteome</keyword>
<feature type="binding site" evidence="9">
    <location>
        <position position="40"/>
    </location>
    <ligand>
        <name>ATP</name>
        <dbReference type="ChEBI" id="CHEBI:30616"/>
    </ligand>
</feature>
<dbReference type="Proteomes" id="UP000482800">
    <property type="component" value="Unassembled WGS sequence"/>
</dbReference>
<keyword evidence="6 9" id="KW-0067">ATP-binding</keyword>
<feature type="compositionally biased region" description="Polar residues" evidence="10">
    <location>
        <begin position="375"/>
        <end position="392"/>
    </location>
</feature>
<comment type="caution">
    <text evidence="12">The sequence shown here is derived from an EMBL/GenBank/DDBJ whole genome shotgun (WGS) entry which is preliminary data.</text>
</comment>
<evidence type="ECO:0000313" key="13">
    <source>
        <dbReference type="Proteomes" id="UP000482800"/>
    </source>
</evidence>
<evidence type="ECO:0000256" key="5">
    <source>
        <dbReference type="ARBA" id="ARBA00022777"/>
    </source>
</evidence>
<reference evidence="12 13" key="1">
    <citation type="submission" date="2020-03" db="EMBL/GenBank/DDBJ databases">
        <title>Whole genome shotgun sequence of Phytohabitans houttuyneae NBRC 108639.</title>
        <authorList>
            <person name="Komaki H."/>
            <person name="Tamura T."/>
        </authorList>
    </citation>
    <scope>NUCLEOTIDE SEQUENCE [LARGE SCALE GENOMIC DNA]</scope>
    <source>
        <strain evidence="12 13">NBRC 108639</strain>
    </source>
</reference>
<evidence type="ECO:0000256" key="9">
    <source>
        <dbReference type="PROSITE-ProRule" id="PRU10141"/>
    </source>
</evidence>
<dbReference type="PANTHER" id="PTHR43289">
    <property type="entry name" value="MITOGEN-ACTIVATED PROTEIN KINASE KINASE KINASE 20-RELATED"/>
    <property type="match status" value="1"/>
</dbReference>
<sequence length="507" mass="52109">MRIDQVLGGRYRLLCHLGSGGMATVWRAHDEVLDRVVAVKVLAGPYSTDPGARSRIRAEARAAASLSHPHVTNVHDYGECVGEDGASLPYVVMELLPGQTLAQRLADGPIPPRAAMRLCSQIAEALAAAHARGLVHRDVKPSNVILTPAGAKVLDFGIAVAAGQEEPEADGRLLGTPAYIAPERITADLALPSSDVYALGVLIHRVLTNRLPWTVETTMEMLNAHIFAEPAPLPAIEGVPFEINEVTARCLARDPWDRPEAAVVAGIFATAAGLAVVADDDGDLAAAPAPPPQRPRPDDEPDAMPASPALPASPGRPGVARRVLLVGALVIALVTAAAAALRQADDRPSTAGGPLSTGQPAQDAAQTRATQTPQSLPAASSGSTVTPPSTRPNLGAAPDQKPSPSAASSDTGSPAASRTSVPPPGTTPGPAPGTTVTALGGVVRVQCAGRTAQVLDVQPAAGYTIKDYDAGPAAEVQVVLQSATNESEIKVRCGSNGPLPRIKESQQ</sequence>
<dbReference type="PANTHER" id="PTHR43289:SF6">
    <property type="entry name" value="SERINE_THREONINE-PROTEIN KINASE NEKL-3"/>
    <property type="match status" value="1"/>
</dbReference>
<dbReference type="InterPro" id="IPR000719">
    <property type="entry name" value="Prot_kinase_dom"/>
</dbReference>
<name>A0A6V8KPS6_9ACTN</name>
<dbReference type="InterPro" id="IPR008271">
    <property type="entry name" value="Ser/Thr_kinase_AS"/>
</dbReference>
<evidence type="ECO:0000256" key="4">
    <source>
        <dbReference type="ARBA" id="ARBA00022741"/>
    </source>
</evidence>
<dbReference type="GO" id="GO:0004674">
    <property type="term" value="F:protein serine/threonine kinase activity"/>
    <property type="evidence" value="ECO:0007669"/>
    <property type="project" value="UniProtKB-KW"/>
</dbReference>
<feature type="compositionally biased region" description="Pro residues" evidence="10">
    <location>
        <begin position="421"/>
        <end position="431"/>
    </location>
</feature>
<dbReference type="PROSITE" id="PS50011">
    <property type="entry name" value="PROTEIN_KINASE_DOM"/>
    <property type="match status" value="1"/>
</dbReference>
<dbReference type="EC" id="2.7.11.1" evidence="1"/>
<evidence type="ECO:0000256" key="7">
    <source>
        <dbReference type="ARBA" id="ARBA00047899"/>
    </source>
</evidence>
<dbReference type="EMBL" id="BLPF01000003">
    <property type="protein sequence ID" value="GFJ83846.1"/>
    <property type="molecule type" value="Genomic_DNA"/>
</dbReference>
<accession>A0A6V8KPS6</accession>
<dbReference type="SUPFAM" id="SSF56112">
    <property type="entry name" value="Protein kinase-like (PK-like)"/>
    <property type="match status" value="1"/>
</dbReference>
<feature type="region of interest" description="Disordered" evidence="10">
    <location>
        <begin position="282"/>
        <end position="316"/>
    </location>
</feature>
<evidence type="ECO:0000259" key="11">
    <source>
        <dbReference type="PROSITE" id="PS50011"/>
    </source>
</evidence>
<feature type="compositionally biased region" description="Low complexity" evidence="10">
    <location>
        <begin position="303"/>
        <end position="316"/>
    </location>
</feature>
<dbReference type="Gene3D" id="1.10.510.10">
    <property type="entry name" value="Transferase(Phosphotransferase) domain 1"/>
    <property type="match status" value="1"/>
</dbReference>
<evidence type="ECO:0000313" key="12">
    <source>
        <dbReference type="EMBL" id="GFJ83846.1"/>
    </source>
</evidence>
<dbReference type="FunFam" id="3.30.200.20:FF:000035">
    <property type="entry name" value="Serine/threonine protein kinase Stk1"/>
    <property type="match status" value="1"/>
</dbReference>
<evidence type="ECO:0000256" key="2">
    <source>
        <dbReference type="ARBA" id="ARBA00022527"/>
    </source>
</evidence>
<keyword evidence="4 9" id="KW-0547">Nucleotide-binding</keyword>
<proteinExistence type="predicted"/>
<evidence type="ECO:0000256" key="8">
    <source>
        <dbReference type="ARBA" id="ARBA00048679"/>
    </source>
</evidence>
<comment type="catalytic activity">
    <reaction evidence="7">
        <text>L-threonyl-[protein] + ATP = O-phospho-L-threonyl-[protein] + ADP + H(+)</text>
        <dbReference type="Rhea" id="RHEA:46608"/>
        <dbReference type="Rhea" id="RHEA-COMP:11060"/>
        <dbReference type="Rhea" id="RHEA-COMP:11605"/>
        <dbReference type="ChEBI" id="CHEBI:15378"/>
        <dbReference type="ChEBI" id="CHEBI:30013"/>
        <dbReference type="ChEBI" id="CHEBI:30616"/>
        <dbReference type="ChEBI" id="CHEBI:61977"/>
        <dbReference type="ChEBI" id="CHEBI:456216"/>
        <dbReference type="EC" id="2.7.11.1"/>
    </reaction>
</comment>
<feature type="domain" description="Protein kinase" evidence="11">
    <location>
        <begin position="11"/>
        <end position="269"/>
    </location>
</feature>
<dbReference type="Gene3D" id="3.30.200.20">
    <property type="entry name" value="Phosphorylase Kinase, domain 1"/>
    <property type="match status" value="1"/>
</dbReference>
<keyword evidence="5 12" id="KW-0418">Kinase</keyword>
<protein>
    <recommendedName>
        <fullName evidence="1">non-specific serine/threonine protein kinase</fullName>
        <ecNumber evidence="1">2.7.11.1</ecNumber>
    </recommendedName>
</protein>
<organism evidence="12 13">
    <name type="scientific">Phytohabitans houttuyneae</name>
    <dbReference type="NCBI Taxonomy" id="1076126"/>
    <lineage>
        <taxon>Bacteria</taxon>
        <taxon>Bacillati</taxon>
        <taxon>Actinomycetota</taxon>
        <taxon>Actinomycetes</taxon>
        <taxon>Micromonosporales</taxon>
        <taxon>Micromonosporaceae</taxon>
    </lineage>
</organism>
<feature type="compositionally biased region" description="Polar residues" evidence="10">
    <location>
        <begin position="402"/>
        <end position="416"/>
    </location>
</feature>
<dbReference type="InterPro" id="IPR011009">
    <property type="entry name" value="Kinase-like_dom_sf"/>
</dbReference>